<feature type="compositionally biased region" description="Basic and acidic residues" evidence="8">
    <location>
        <begin position="458"/>
        <end position="478"/>
    </location>
</feature>
<evidence type="ECO:0000256" key="5">
    <source>
        <dbReference type="ARBA" id="ARBA00022833"/>
    </source>
</evidence>
<keyword evidence="3" id="KW-0479">Metal-binding</keyword>
<evidence type="ECO:0000259" key="9">
    <source>
        <dbReference type="Pfam" id="PF01435"/>
    </source>
</evidence>
<dbReference type="GO" id="GO:0008237">
    <property type="term" value="F:metallopeptidase activity"/>
    <property type="evidence" value="ECO:0007669"/>
    <property type="project" value="UniProtKB-KW"/>
</dbReference>
<feature type="region of interest" description="Disordered" evidence="8">
    <location>
        <begin position="453"/>
        <end position="478"/>
    </location>
</feature>
<protein>
    <submittedName>
        <fullName evidence="10">M48 family metalloprotease</fullName>
        <ecNumber evidence="10">3.4.24.-</ecNumber>
    </submittedName>
</protein>
<accession>A0ABT3N5X2</accession>
<evidence type="ECO:0000256" key="2">
    <source>
        <dbReference type="ARBA" id="ARBA00022670"/>
    </source>
</evidence>
<gene>
    <name evidence="10" type="ORF">OOT00_02525</name>
</gene>
<keyword evidence="2" id="KW-0645">Protease</keyword>
<dbReference type="PANTHER" id="PTHR22726:SF1">
    <property type="entry name" value="METALLOENDOPEPTIDASE OMA1, MITOCHONDRIAL"/>
    <property type="match status" value="1"/>
</dbReference>
<dbReference type="CDD" id="cd07333">
    <property type="entry name" value="M48C_bepA_like"/>
    <property type="match status" value="1"/>
</dbReference>
<sequence length="478" mass="52935">MSLLKKAVNCVFAVLVLTVLLLSFPHPALSLTLQEEEEIAEQFVRYIQATQRLVRDPVITEYVRGVGNRILATIDNPPFPMTFNVVLDPSYNAFAGPGGHIYVHSGLILAMEREEELAGIMGHEIAHVTCRHIAELVSRSRKVGLGTLAGMAAGILAAVGGASPDAAIGLIMGSQAAGQSAILSHTRENERQADERGLTYLTDAGYGGEGLLTMLRKIRSKEWYTTDDVPTYLRTHPGTEERIAFVASWLETRNSEAVSRDNPSDNDAFQRVRNRLLGRYGEVDTATSQLRRKLQDTPDDLSLQHALALALIRQNAREEALALMEKVARSRPMDTVTIADLGRIRYHADRPESAIPLLKNVAPETDDPEVFFDLGRAYTAVGNYEAAVKTFDRVLSMAPSLIGAHYSLGEAYGRMGRDGMSHYHLGRYHQGARDFTNADFHYSRSLVLLPEGSAESDDALKRRDTVRKQHRRSSQEKR</sequence>
<keyword evidence="11" id="KW-1185">Reference proteome</keyword>
<dbReference type="InterPro" id="IPR019734">
    <property type="entry name" value="TPR_rpt"/>
</dbReference>
<dbReference type="InterPro" id="IPR051156">
    <property type="entry name" value="Mito/Outer_Membr_Metalloprot"/>
</dbReference>
<name>A0ABT3N5X2_9BACT</name>
<feature type="domain" description="Peptidase M48" evidence="9">
    <location>
        <begin position="61"/>
        <end position="249"/>
    </location>
</feature>
<evidence type="ECO:0000256" key="7">
    <source>
        <dbReference type="PROSITE-ProRule" id="PRU00339"/>
    </source>
</evidence>
<keyword evidence="4 10" id="KW-0378">Hydrolase</keyword>
<dbReference type="PROSITE" id="PS50293">
    <property type="entry name" value="TPR_REGION"/>
    <property type="match status" value="1"/>
</dbReference>
<comment type="caution">
    <text evidence="10">The sequence shown here is derived from an EMBL/GenBank/DDBJ whole genome shotgun (WGS) entry which is preliminary data.</text>
</comment>
<dbReference type="EC" id="3.4.24.-" evidence="10"/>
<dbReference type="Gene3D" id="3.30.2010.10">
    <property type="entry name" value="Metalloproteases ('zincins'), catalytic domain"/>
    <property type="match status" value="1"/>
</dbReference>
<dbReference type="EMBL" id="JAPFPW010000002">
    <property type="protein sequence ID" value="MCW7752854.1"/>
    <property type="molecule type" value="Genomic_DNA"/>
</dbReference>
<proteinExistence type="predicted"/>
<organism evidence="10 11">
    <name type="scientific">Desulfobotulus pelophilus</name>
    <dbReference type="NCBI Taxonomy" id="2823377"/>
    <lineage>
        <taxon>Bacteria</taxon>
        <taxon>Pseudomonadati</taxon>
        <taxon>Thermodesulfobacteriota</taxon>
        <taxon>Desulfobacteria</taxon>
        <taxon>Desulfobacterales</taxon>
        <taxon>Desulfobacteraceae</taxon>
        <taxon>Desulfobotulus</taxon>
    </lineage>
</organism>
<dbReference type="Proteomes" id="UP001209681">
    <property type="component" value="Unassembled WGS sequence"/>
</dbReference>
<dbReference type="SUPFAM" id="SSF48452">
    <property type="entry name" value="TPR-like"/>
    <property type="match status" value="1"/>
</dbReference>
<evidence type="ECO:0000256" key="3">
    <source>
        <dbReference type="ARBA" id="ARBA00022723"/>
    </source>
</evidence>
<comment type="cofactor">
    <cofactor evidence="1">
        <name>Zn(2+)</name>
        <dbReference type="ChEBI" id="CHEBI:29105"/>
    </cofactor>
</comment>
<dbReference type="Gene3D" id="1.25.40.10">
    <property type="entry name" value="Tetratricopeptide repeat domain"/>
    <property type="match status" value="2"/>
</dbReference>
<keyword evidence="6 10" id="KW-0482">Metalloprotease</keyword>
<evidence type="ECO:0000256" key="8">
    <source>
        <dbReference type="SAM" id="MobiDB-lite"/>
    </source>
</evidence>
<dbReference type="SMART" id="SM00028">
    <property type="entry name" value="TPR"/>
    <property type="match status" value="2"/>
</dbReference>
<evidence type="ECO:0000313" key="10">
    <source>
        <dbReference type="EMBL" id="MCW7752854.1"/>
    </source>
</evidence>
<dbReference type="PROSITE" id="PS50005">
    <property type="entry name" value="TPR"/>
    <property type="match status" value="1"/>
</dbReference>
<evidence type="ECO:0000256" key="4">
    <source>
        <dbReference type="ARBA" id="ARBA00022801"/>
    </source>
</evidence>
<keyword evidence="5" id="KW-0862">Zinc</keyword>
<dbReference type="Pfam" id="PF13414">
    <property type="entry name" value="TPR_11"/>
    <property type="match status" value="1"/>
</dbReference>
<dbReference type="InterPro" id="IPR001915">
    <property type="entry name" value="Peptidase_M48"/>
</dbReference>
<reference evidence="10 11" key="1">
    <citation type="submission" date="2022-11" db="EMBL/GenBank/DDBJ databases">
        <title>Desulfobotulus tamanensis H1 sp. nov. - anaerobic, alkaliphilic, sulphate reducing bacterium isolated from terrestrial mud volcano.</title>
        <authorList>
            <person name="Frolova A."/>
            <person name="Merkel A.Y."/>
            <person name="Slobodkin A.I."/>
        </authorList>
    </citation>
    <scope>NUCLEOTIDE SEQUENCE [LARGE SCALE GENOMIC DNA]</scope>
    <source>
        <strain evidence="10 11">H1</strain>
    </source>
</reference>
<dbReference type="PANTHER" id="PTHR22726">
    <property type="entry name" value="METALLOENDOPEPTIDASE OMA1"/>
    <property type="match status" value="1"/>
</dbReference>
<evidence type="ECO:0000256" key="1">
    <source>
        <dbReference type="ARBA" id="ARBA00001947"/>
    </source>
</evidence>
<dbReference type="InterPro" id="IPR011990">
    <property type="entry name" value="TPR-like_helical_dom_sf"/>
</dbReference>
<dbReference type="RefSeq" id="WP_265423715.1">
    <property type="nucleotide sequence ID" value="NZ_JAPFPW010000002.1"/>
</dbReference>
<evidence type="ECO:0000256" key="6">
    <source>
        <dbReference type="ARBA" id="ARBA00023049"/>
    </source>
</evidence>
<feature type="repeat" description="TPR" evidence="7">
    <location>
        <begin position="368"/>
        <end position="401"/>
    </location>
</feature>
<dbReference type="Pfam" id="PF01435">
    <property type="entry name" value="Peptidase_M48"/>
    <property type="match status" value="1"/>
</dbReference>
<keyword evidence="7" id="KW-0802">TPR repeat</keyword>
<evidence type="ECO:0000313" key="11">
    <source>
        <dbReference type="Proteomes" id="UP001209681"/>
    </source>
</evidence>